<organism evidence="2 3">
    <name type="scientific">Folsomia candida</name>
    <name type="common">Springtail</name>
    <dbReference type="NCBI Taxonomy" id="158441"/>
    <lineage>
        <taxon>Eukaryota</taxon>
        <taxon>Metazoa</taxon>
        <taxon>Ecdysozoa</taxon>
        <taxon>Arthropoda</taxon>
        <taxon>Hexapoda</taxon>
        <taxon>Collembola</taxon>
        <taxon>Entomobryomorpha</taxon>
        <taxon>Isotomoidea</taxon>
        <taxon>Isotomidae</taxon>
        <taxon>Proisotominae</taxon>
        <taxon>Folsomia</taxon>
    </lineage>
</organism>
<comment type="caution">
    <text evidence="2">The sequence shown here is derived from an EMBL/GenBank/DDBJ whole genome shotgun (WGS) entry which is preliminary data.</text>
</comment>
<sequence length="189" mass="21579">MSNAESTLDKKDGDVSDLEKPPPPRRRFSAHQGPDKELGKTNLSFVLEESEDEDEESFNHKRHKSKYDKEQEVTKSQGESETDKVSETNNNNNNTVIVAKPDELNESQIVVQKRKESETSVLSAATTIAETTDRRRSSAEIIRQSRAYKRISKALSQVSLYQKEVVYQLQGIEEEVSLLFLFLDKMEKI</sequence>
<evidence type="ECO:0000256" key="1">
    <source>
        <dbReference type="SAM" id="MobiDB-lite"/>
    </source>
</evidence>
<protein>
    <submittedName>
        <fullName evidence="2">Uncharacterized protein</fullName>
    </submittedName>
</protein>
<reference evidence="2 3" key="1">
    <citation type="submission" date="2015-12" db="EMBL/GenBank/DDBJ databases">
        <title>The genome of Folsomia candida.</title>
        <authorList>
            <person name="Faddeeva A."/>
            <person name="Derks M.F."/>
            <person name="Anvar Y."/>
            <person name="Smit S."/>
            <person name="Van Straalen N."/>
            <person name="Roelofs D."/>
        </authorList>
    </citation>
    <scope>NUCLEOTIDE SEQUENCE [LARGE SCALE GENOMIC DNA]</scope>
    <source>
        <strain evidence="2 3">VU population</strain>
        <tissue evidence="2">Whole body</tissue>
    </source>
</reference>
<gene>
    <name evidence="2" type="ORF">Fcan01_24646</name>
</gene>
<name>A0A226D791_FOLCA</name>
<keyword evidence="3" id="KW-1185">Reference proteome</keyword>
<evidence type="ECO:0000313" key="3">
    <source>
        <dbReference type="Proteomes" id="UP000198287"/>
    </source>
</evidence>
<proteinExistence type="predicted"/>
<evidence type="ECO:0000313" key="2">
    <source>
        <dbReference type="EMBL" id="OXA40501.1"/>
    </source>
</evidence>
<feature type="compositionally biased region" description="Basic and acidic residues" evidence="1">
    <location>
        <begin position="7"/>
        <end position="22"/>
    </location>
</feature>
<accession>A0A226D791</accession>
<dbReference type="EMBL" id="LNIX01000033">
    <property type="protein sequence ID" value="OXA40501.1"/>
    <property type="molecule type" value="Genomic_DNA"/>
</dbReference>
<dbReference type="AlphaFoldDB" id="A0A226D791"/>
<feature type="region of interest" description="Disordered" evidence="1">
    <location>
        <begin position="1"/>
        <end position="101"/>
    </location>
</feature>
<dbReference type="Proteomes" id="UP000198287">
    <property type="component" value="Unassembled WGS sequence"/>
</dbReference>